<dbReference type="SUPFAM" id="SSF54782">
    <property type="entry name" value="Porphobilinogen deaminase (hydroxymethylbilane synthase), C-terminal domain"/>
    <property type="match status" value="1"/>
</dbReference>
<comment type="subunit">
    <text evidence="4 8">Monomer.</text>
</comment>
<proteinExistence type="inferred from homology"/>
<gene>
    <name evidence="8" type="primary">hemC</name>
    <name evidence="11" type="ORF">COC42_10105</name>
</gene>
<dbReference type="EC" id="2.5.1.61" evidence="8"/>
<dbReference type="PIRSF" id="PIRSF001438">
    <property type="entry name" value="4pyrrol_synth_OHMeBilane_synth"/>
    <property type="match status" value="1"/>
</dbReference>
<dbReference type="InterPro" id="IPR022418">
    <property type="entry name" value="Porphobilinogen_deaminase_C"/>
</dbReference>
<sequence>MARPFRIGTRGSPLALTQANLARSLLAAAHERDASAFEIVPIRTTGDRVQDRPLAEIGGKALWTKELDRALIEGEIDCAVHSMKDVETIRPSAIVIAAILERADVRERLLGASSIEALPLGAAIGTSSPRRAAQMRRMRPDLRIVPLRGNVDTRIAKLTTGEADATLLAAAGLERLGRGEVGVALPIETMLPAPSQGAIGIEVRASDADARALVGAIDHADTHACVMAERALLAALEADCHSPVAAHARFEGGVMVLAAQLLSEDGAEHVTGSLSGHDGITLARALARDLIERAPAAVCARFGSCDAA</sequence>
<evidence type="ECO:0000256" key="6">
    <source>
        <dbReference type="ARBA" id="ARBA00023244"/>
    </source>
</evidence>
<feature type="modified residue" description="S-(dipyrrolylmethanemethyl)cysteine" evidence="8">
    <location>
        <position position="240"/>
    </location>
</feature>
<dbReference type="OrthoDB" id="9810298at2"/>
<evidence type="ECO:0000256" key="5">
    <source>
        <dbReference type="ARBA" id="ARBA00022679"/>
    </source>
</evidence>
<comment type="miscellaneous">
    <text evidence="8">The porphobilinogen subunits are added to the dipyrromethane group.</text>
</comment>
<dbReference type="GO" id="GO:0006782">
    <property type="term" value="P:protoporphyrinogen IX biosynthetic process"/>
    <property type="evidence" value="ECO:0007669"/>
    <property type="project" value="UniProtKB-UniRule"/>
</dbReference>
<name>A0A2A4B2K7_9SPHN</name>
<evidence type="ECO:0000256" key="4">
    <source>
        <dbReference type="ARBA" id="ARBA00011245"/>
    </source>
</evidence>
<dbReference type="InterPro" id="IPR036803">
    <property type="entry name" value="Porphobilinogen_deaminase_C_sf"/>
</dbReference>
<comment type="function">
    <text evidence="1 8">Tetrapolymerization of the monopyrrole PBG into the hydroxymethylbilane pre-uroporphyrinogen in several discrete steps.</text>
</comment>
<dbReference type="UniPathway" id="UPA00251">
    <property type="reaction ID" value="UER00319"/>
</dbReference>
<evidence type="ECO:0000313" key="12">
    <source>
        <dbReference type="Proteomes" id="UP000218366"/>
    </source>
</evidence>
<comment type="catalytic activity">
    <reaction evidence="7 8">
        <text>4 porphobilinogen + H2O = hydroxymethylbilane + 4 NH4(+)</text>
        <dbReference type="Rhea" id="RHEA:13185"/>
        <dbReference type="ChEBI" id="CHEBI:15377"/>
        <dbReference type="ChEBI" id="CHEBI:28938"/>
        <dbReference type="ChEBI" id="CHEBI:57845"/>
        <dbReference type="ChEBI" id="CHEBI:58126"/>
        <dbReference type="EC" id="2.5.1.61"/>
    </reaction>
</comment>
<dbReference type="Gene3D" id="3.40.190.10">
    <property type="entry name" value="Periplasmic binding protein-like II"/>
    <property type="match status" value="2"/>
</dbReference>
<dbReference type="EMBL" id="NWMW01000002">
    <property type="protein sequence ID" value="PCD01856.1"/>
    <property type="molecule type" value="Genomic_DNA"/>
</dbReference>
<keyword evidence="12" id="KW-1185">Reference proteome</keyword>
<dbReference type="AlphaFoldDB" id="A0A2A4B2K7"/>
<dbReference type="Gene3D" id="3.30.160.40">
    <property type="entry name" value="Porphobilinogen deaminase, C-terminal domain"/>
    <property type="match status" value="1"/>
</dbReference>
<protein>
    <recommendedName>
        <fullName evidence="8">Porphobilinogen deaminase</fullName>
        <shortName evidence="8">PBG</shortName>
        <ecNumber evidence="8">2.5.1.61</ecNumber>
    </recommendedName>
    <alternativeName>
        <fullName evidence="8">Hydroxymethylbilane synthase</fullName>
        <shortName evidence="8">HMBS</shortName>
    </alternativeName>
    <alternativeName>
        <fullName evidence="8">Pre-uroporphyrinogen synthase</fullName>
    </alternativeName>
</protein>
<organism evidence="11 12">
    <name type="scientific">Sphingomonas spermidinifaciens</name>
    <dbReference type="NCBI Taxonomy" id="1141889"/>
    <lineage>
        <taxon>Bacteria</taxon>
        <taxon>Pseudomonadati</taxon>
        <taxon>Pseudomonadota</taxon>
        <taxon>Alphaproteobacteria</taxon>
        <taxon>Sphingomonadales</taxon>
        <taxon>Sphingomonadaceae</taxon>
        <taxon>Sphingomonas</taxon>
    </lineage>
</organism>
<dbReference type="PANTHER" id="PTHR11557">
    <property type="entry name" value="PORPHOBILINOGEN DEAMINASE"/>
    <property type="match status" value="1"/>
</dbReference>
<dbReference type="GO" id="GO:0005737">
    <property type="term" value="C:cytoplasm"/>
    <property type="evidence" value="ECO:0007669"/>
    <property type="project" value="UniProtKB-UniRule"/>
</dbReference>
<evidence type="ECO:0000256" key="1">
    <source>
        <dbReference type="ARBA" id="ARBA00002869"/>
    </source>
</evidence>
<keyword evidence="6 8" id="KW-0627">Porphyrin biosynthesis</keyword>
<evidence type="ECO:0000256" key="8">
    <source>
        <dbReference type="HAMAP-Rule" id="MF_00260"/>
    </source>
</evidence>
<comment type="similarity">
    <text evidence="3 8">Belongs to the HMBS family.</text>
</comment>
<evidence type="ECO:0000256" key="3">
    <source>
        <dbReference type="ARBA" id="ARBA00005638"/>
    </source>
</evidence>
<dbReference type="InterPro" id="IPR022419">
    <property type="entry name" value="Porphobilin_deaminase_cofac_BS"/>
</dbReference>
<feature type="domain" description="Porphobilinogen deaminase N-terminal" evidence="9">
    <location>
        <begin position="5"/>
        <end position="210"/>
    </location>
</feature>
<feature type="domain" description="Porphobilinogen deaminase C-terminal" evidence="10">
    <location>
        <begin position="224"/>
        <end position="283"/>
    </location>
</feature>
<dbReference type="HAMAP" id="MF_00260">
    <property type="entry name" value="Porphobil_deam"/>
    <property type="match status" value="1"/>
</dbReference>
<accession>A0A2A4B2K7</accession>
<dbReference type="PROSITE" id="PS00533">
    <property type="entry name" value="PORPHOBILINOGEN_DEAM"/>
    <property type="match status" value="1"/>
</dbReference>
<evidence type="ECO:0000256" key="7">
    <source>
        <dbReference type="ARBA" id="ARBA00048169"/>
    </source>
</evidence>
<dbReference type="InterPro" id="IPR022417">
    <property type="entry name" value="Porphobilin_deaminase_N"/>
</dbReference>
<dbReference type="InterPro" id="IPR000860">
    <property type="entry name" value="HemC"/>
</dbReference>
<dbReference type="Pfam" id="PF03900">
    <property type="entry name" value="Porphobil_deamC"/>
    <property type="match status" value="1"/>
</dbReference>
<reference evidence="11 12" key="1">
    <citation type="submission" date="2017-09" db="EMBL/GenBank/DDBJ databases">
        <title>Sphingomonas spermidinifaciens 9NM-10, whole genome shotgun sequence.</title>
        <authorList>
            <person name="Feng G."/>
            <person name="Zhu H."/>
        </authorList>
    </citation>
    <scope>NUCLEOTIDE SEQUENCE [LARGE SCALE GENOMIC DNA]</scope>
    <source>
        <strain evidence="11 12">9NM-10</strain>
    </source>
</reference>
<keyword evidence="5 8" id="KW-0808">Transferase</keyword>
<evidence type="ECO:0000259" key="9">
    <source>
        <dbReference type="Pfam" id="PF01379"/>
    </source>
</evidence>
<dbReference type="PANTHER" id="PTHR11557:SF0">
    <property type="entry name" value="PORPHOBILINOGEN DEAMINASE"/>
    <property type="match status" value="1"/>
</dbReference>
<dbReference type="FunFam" id="3.40.190.10:FF:000005">
    <property type="entry name" value="Porphobilinogen deaminase"/>
    <property type="match status" value="1"/>
</dbReference>
<dbReference type="Pfam" id="PF01379">
    <property type="entry name" value="Porphobil_deam"/>
    <property type="match status" value="1"/>
</dbReference>
<dbReference type="RefSeq" id="WP_096343236.1">
    <property type="nucleotide sequence ID" value="NZ_NWMW01000002.1"/>
</dbReference>
<comment type="caution">
    <text evidence="11">The sequence shown here is derived from an EMBL/GenBank/DDBJ whole genome shotgun (WGS) entry which is preliminary data.</text>
</comment>
<evidence type="ECO:0000313" key="11">
    <source>
        <dbReference type="EMBL" id="PCD01856.1"/>
    </source>
</evidence>
<dbReference type="SUPFAM" id="SSF53850">
    <property type="entry name" value="Periplasmic binding protein-like II"/>
    <property type="match status" value="1"/>
</dbReference>
<comment type="cofactor">
    <cofactor evidence="8">
        <name>dipyrromethane</name>
        <dbReference type="ChEBI" id="CHEBI:60342"/>
    </cofactor>
    <text evidence="8">Binds 1 dipyrromethane group covalently.</text>
</comment>
<dbReference type="Proteomes" id="UP000218366">
    <property type="component" value="Unassembled WGS sequence"/>
</dbReference>
<comment type="pathway">
    <text evidence="2">Porphyrin-containing compound metabolism; protoporphyrin-IX biosynthesis; coproporphyrinogen-III from 5-aminolevulinate: step 2/4.</text>
</comment>
<evidence type="ECO:0000259" key="10">
    <source>
        <dbReference type="Pfam" id="PF03900"/>
    </source>
</evidence>
<dbReference type="NCBIfam" id="TIGR00212">
    <property type="entry name" value="hemC"/>
    <property type="match status" value="1"/>
</dbReference>
<dbReference type="GO" id="GO:0004418">
    <property type="term" value="F:hydroxymethylbilane synthase activity"/>
    <property type="evidence" value="ECO:0007669"/>
    <property type="project" value="UniProtKB-UniRule"/>
</dbReference>
<evidence type="ECO:0000256" key="2">
    <source>
        <dbReference type="ARBA" id="ARBA00004735"/>
    </source>
</evidence>
<dbReference type="PRINTS" id="PR00151">
    <property type="entry name" value="PORPHBDMNASE"/>
</dbReference>